<dbReference type="SUPFAM" id="SSF101960">
    <property type="entry name" value="Stabilizer of iron transporter SufD"/>
    <property type="match status" value="1"/>
</dbReference>
<dbReference type="InterPro" id="IPR037284">
    <property type="entry name" value="SUF_FeS_clus_asmbl_SufBD_sf"/>
</dbReference>
<feature type="domain" description="SUF system FeS cluster assembly SufBD N-terminal" evidence="3">
    <location>
        <begin position="43"/>
        <end position="199"/>
    </location>
</feature>
<dbReference type="PANTHER" id="PTHR30508:SF1">
    <property type="entry name" value="UPF0051 PROTEIN ABCI8, CHLOROPLASTIC-RELATED"/>
    <property type="match status" value="1"/>
</dbReference>
<reference evidence="4 5" key="1">
    <citation type="submission" date="2017-08" db="EMBL/GenBank/DDBJ databases">
        <title>Salimicrobium alkalisoli sp. nov., isolated from saline alkaline soil.</title>
        <authorList>
            <person name="Zhang G."/>
            <person name="Xiong Q."/>
        </authorList>
    </citation>
    <scope>NUCLEOTIDE SEQUENCE [LARGE SCALE GENOMIC DNA]</scope>
    <source>
        <strain evidence="4 5">WN024</strain>
    </source>
</reference>
<evidence type="ECO:0000313" key="5">
    <source>
        <dbReference type="Proteomes" id="UP000217561"/>
    </source>
</evidence>
<dbReference type="Pfam" id="PF19295">
    <property type="entry name" value="SufBD_N"/>
    <property type="match status" value="1"/>
</dbReference>
<feature type="domain" description="SUF system FeS cluster assembly SufBD core" evidence="2">
    <location>
        <begin position="202"/>
        <end position="436"/>
    </location>
</feature>
<dbReference type="InterPro" id="IPR000825">
    <property type="entry name" value="SUF_FeS_clus_asmbl_SufBD_core"/>
</dbReference>
<gene>
    <name evidence="4" type="primary">sufB</name>
    <name evidence="4" type="ORF">CKW00_04390</name>
</gene>
<comment type="caution">
    <text evidence="4">The sequence shown here is derived from an EMBL/GenBank/DDBJ whole genome shotgun (WGS) entry which is preliminary data.</text>
</comment>
<dbReference type="NCBIfam" id="TIGR01980">
    <property type="entry name" value="sufB"/>
    <property type="match status" value="1"/>
</dbReference>
<dbReference type="Proteomes" id="UP000217561">
    <property type="component" value="Unassembled WGS sequence"/>
</dbReference>
<accession>A0ABX4HSS7</accession>
<evidence type="ECO:0000256" key="1">
    <source>
        <dbReference type="ARBA" id="ARBA00043967"/>
    </source>
</evidence>
<dbReference type="PANTHER" id="PTHR30508">
    <property type="entry name" value="FES CLUSTER ASSEMBLY PROTEIN SUF"/>
    <property type="match status" value="1"/>
</dbReference>
<evidence type="ECO:0000259" key="2">
    <source>
        <dbReference type="Pfam" id="PF01458"/>
    </source>
</evidence>
<dbReference type="RefSeq" id="WP_095821561.1">
    <property type="nucleotide sequence ID" value="NZ_NSGH01000005.1"/>
</dbReference>
<dbReference type="InterPro" id="IPR055346">
    <property type="entry name" value="Fe-S_cluster_assembly_SufBD"/>
</dbReference>
<dbReference type="InterPro" id="IPR010231">
    <property type="entry name" value="SUF_FeS_clus_asmbl_SufB"/>
</dbReference>
<dbReference type="EMBL" id="NSGH01000005">
    <property type="protein sequence ID" value="PBB06274.1"/>
    <property type="molecule type" value="Genomic_DNA"/>
</dbReference>
<comment type="similarity">
    <text evidence="1">Belongs to the iron-sulfur cluster assembly SufBD family.</text>
</comment>
<evidence type="ECO:0000313" key="4">
    <source>
        <dbReference type="EMBL" id="PBB06274.1"/>
    </source>
</evidence>
<sequence>MAKKAPEMEDYKYGFHDKDVSVYRTERGLTEQVVRDISARKEEPEWMLNYRLKSLEQFYKKPMPQWGGDLSELDFDDITYYVKPSENTERSWDEVPQEIKDTFDRLGIPEAEQKYLAGVSAQYESEVVYHNMQEDLENLGVIFKDTDTALKENEDLFRQYFAKAIPNSDNKFAALNSAVWSGGSFIYVPKNTKVDTPLQAYFRINSENMGQFERTLIIADEGASVHYVEGCTAPTYSSSSLHSAVVEIFVKKDAYCRYTTIQNWANNVYNLVTKRAVAEENASMEWVDGNLGSKLTMKYPSVLLTGEGARGNTLSIALAGAGQHQDAGAKMHHLAPNTSSSIVSKSISKNGGKVTYRGIVQFGKKAEGARSNIECDTLIMDNESTSDTIPYNEIMNENISLEHEAKVSKVSEEQLFYLMSRGLSEEEATEMIVMGFIEPFTKELPMEYAVEMNRLIKFEMEGSIG</sequence>
<dbReference type="InterPro" id="IPR045595">
    <property type="entry name" value="SufBD_N"/>
</dbReference>
<protein>
    <submittedName>
        <fullName evidence="4">Fe-S cluster assembly protein SufB</fullName>
    </submittedName>
</protein>
<organism evidence="4 5">
    <name type="scientific">Salimicrobium humidisoli</name>
    <dbReference type="NCBI Taxonomy" id="2029857"/>
    <lineage>
        <taxon>Bacteria</taxon>
        <taxon>Bacillati</taxon>
        <taxon>Bacillota</taxon>
        <taxon>Bacilli</taxon>
        <taxon>Bacillales</taxon>
        <taxon>Bacillaceae</taxon>
        <taxon>Salimicrobium</taxon>
    </lineage>
</organism>
<name>A0ABX4HSS7_9BACI</name>
<proteinExistence type="inferred from homology"/>
<evidence type="ECO:0000259" key="3">
    <source>
        <dbReference type="Pfam" id="PF19295"/>
    </source>
</evidence>
<dbReference type="Pfam" id="PF01458">
    <property type="entry name" value="SUFBD_core"/>
    <property type="match status" value="1"/>
</dbReference>
<keyword evidence="5" id="KW-1185">Reference proteome</keyword>